<name>A0A2T0X6M9_9RHOB</name>
<dbReference type="Pfam" id="PF05035">
    <property type="entry name" value="DGOK"/>
    <property type="match status" value="1"/>
</dbReference>
<evidence type="ECO:0000313" key="2">
    <source>
        <dbReference type="Proteomes" id="UP000238801"/>
    </source>
</evidence>
<keyword evidence="1" id="KW-0418">Kinase</keyword>
<dbReference type="InterPro" id="IPR042258">
    <property type="entry name" value="DGOK_N"/>
</dbReference>
<protein>
    <submittedName>
        <fullName evidence="1">2-keto-3-deoxygalactonate kinase</fullName>
    </submittedName>
</protein>
<dbReference type="InterPro" id="IPR007729">
    <property type="entry name" value="DGOK"/>
</dbReference>
<keyword evidence="2" id="KW-1185">Reference proteome</keyword>
<gene>
    <name evidence="1" type="ORF">BCF33_0181</name>
</gene>
<reference evidence="1 2" key="1">
    <citation type="submission" date="2018-03" db="EMBL/GenBank/DDBJ databases">
        <title>Genomic Encyclopedia of Archaeal and Bacterial Type Strains, Phase II (KMG-II): from individual species to whole genera.</title>
        <authorList>
            <person name="Goeker M."/>
        </authorList>
    </citation>
    <scope>NUCLEOTIDE SEQUENCE [LARGE SCALE GENOMIC DNA]</scope>
    <source>
        <strain evidence="1 2">DSM 29318</strain>
    </source>
</reference>
<evidence type="ECO:0000313" key="1">
    <source>
        <dbReference type="EMBL" id="PRY94589.1"/>
    </source>
</evidence>
<sequence>MTGWIAVDWGTSNLRAWGMEGDAPVWEVATAEGMSTLDPEGFEPALLAAVGDRLDGPTDVFACGMAGSRQGWAEAPYVPVPAPPGSGDAAVPPVSDPRLRVRILPGLSQADPPDVMRGEETQIAGLLAREPEFDGAVCLPGTHSKWAHVSAGEVVSFRTAMTGELFALLKSSTLRHSLGEWEEAPFLDAVSEAMSRPERIVTDLFRIRAAHLLDGDGTGTSRLSGLLVGAELAATRPWWLGRPVALIGAEKVRDAYAAALRAQGVPVMPHDAATATLRGLAAARTAMAG</sequence>
<dbReference type="Proteomes" id="UP000238801">
    <property type="component" value="Unassembled WGS sequence"/>
</dbReference>
<dbReference type="EMBL" id="PVTT01000001">
    <property type="protein sequence ID" value="PRY94589.1"/>
    <property type="molecule type" value="Genomic_DNA"/>
</dbReference>
<dbReference type="Gene3D" id="3.30.420.310">
    <property type="entry name" value="2-keto-3-deoxy-galactonokinase, C-terminal domain"/>
    <property type="match status" value="1"/>
</dbReference>
<dbReference type="AlphaFoldDB" id="A0A2T0X6M9"/>
<dbReference type="GO" id="GO:0008671">
    <property type="term" value="F:2-dehydro-3-deoxygalactonokinase activity"/>
    <property type="evidence" value="ECO:0007669"/>
    <property type="project" value="InterPro"/>
</dbReference>
<dbReference type="Gene3D" id="3.30.420.300">
    <property type="entry name" value="2-keto-3-deoxy-galactonokinase, substrate binding domain"/>
    <property type="match status" value="1"/>
</dbReference>
<accession>A0A2T0X6M9</accession>
<organism evidence="1 2">
    <name type="scientific">Hasllibacter halocynthiae</name>
    <dbReference type="NCBI Taxonomy" id="595589"/>
    <lineage>
        <taxon>Bacteria</taxon>
        <taxon>Pseudomonadati</taxon>
        <taxon>Pseudomonadota</taxon>
        <taxon>Alphaproteobacteria</taxon>
        <taxon>Rhodobacterales</taxon>
        <taxon>Roseobacteraceae</taxon>
        <taxon>Hasllibacter</taxon>
    </lineage>
</organism>
<dbReference type="RefSeq" id="WP_245883676.1">
    <property type="nucleotide sequence ID" value="NZ_PVTT01000001.1"/>
</dbReference>
<keyword evidence="1" id="KW-0808">Transferase</keyword>
<comment type="caution">
    <text evidence="1">The sequence shown here is derived from an EMBL/GenBank/DDBJ whole genome shotgun (WGS) entry which is preliminary data.</text>
</comment>
<dbReference type="InterPro" id="IPR042257">
    <property type="entry name" value="DGOK_C"/>
</dbReference>
<dbReference type="GO" id="GO:0034194">
    <property type="term" value="P:D-galactonate catabolic process"/>
    <property type="evidence" value="ECO:0007669"/>
    <property type="project" value="InterPro"/>
</dbReference>
<proteinExistence type="predicted"/>